<evidence type="ECO:0000313" key="3">
    <source>
        <dbReference type="EMBL" id="PSL00069.1"/>
    </source>
</evidence>
<dbReference type="EMBL" id="PYGA01000002">
    <property type="protein sequence ID" value="PSL00069.1"/>
    <property type="molecule type" value="Genomic_DNA"/>
</dbReference>
<reference evidence="3 4" key="1">
    <citation type="submission" date="2018-03" db="EMBL/GenBank/DDBJ databases">
        <title>Genomic Encyclopedia of Archaeal and Bacterial Type Strains, Phase II (KMG-II): from individual species to whole genera.</title>
        <authorList>
            <person name="Goeker M."/>
        </authorList>
    </citation>
    <scope>NUCLEOTIDE SEQUENCE [LARGE SCALE GENOMIC DNA]</scope>
    <source>
        <strain evidence="3 4">DSM 45312</strain>
    </source>
</reference>
<gene>
    <name evidence="3" type="ORF">CLV63_102195</name>
</gene>
<feature type="transmembrane region" description="Helical" evidence="2">
    <location>
        <begin position="165"/>
        <end position="184"/>
    </location>
</feature>
<dbReference type="RefSeq" id="WP_106581441.1">
    <property type="nucleotide sequence ID" value="NZ_PYGA01000002.1"/>
</dbReference>
<proteinExistence type="predicted"/>
<feature type="transmembrane region" description="Helical" evidence="2">
    <location>
        <begin position="115"/>
        <end position="133"/>
    </location>
</feature>
<evidence type="ECO:0000313" key="4">
    <source>
        <dbReference type="Proteomes" id="UP000240542"/>
    </source>
</evidence>
<feature type="transmembrane region" description="Helical" evidence="2">
    <location>
        <begin position="89"/>
        <end position="109"/>
    </location>
</feature>
<keyword evidence="2" id="KW-0812">Transmembrane</keyword>
<feature type="compositionally biased region" description="Basic residues" evidence="1">
    <location>
        <begin position="138"/>
        <end position="149"/>
    </location>
</feature>
<evidence type="ECO:0000256" key="1">
    <source>
        <dbReference type="SAM" id="MobiDB-lite"/>
    </source>
</evidence>
<feature type="transmembrane region" description="Helical" evidence="2">
    <location>
        <begin position="57"/>
        <end position="82"/>
    </location>
</feature>
<feature type="transmembrane region" description="Helical" evidence="2">
    <location>
        <begin position="190"/>
        <end position="210"/>
    </location>
</feature>
<keyword evidence="2" id="KW-1133">Transmembrane helix</keyword>
<evidence type="ECO:0000256" key="2">
    <source>
        <dbReference type="SAM" id="Phobius"/>
    </source>
</evidence>
<comment type="caution">
    <text evidence="3">The sequence shown here is derived from an EMBL/GenBank/DDBJ whole genome shotgun (WGS) entry which is preliminary data.</text>
</comment>
<feature type="transmembrane region" description="Helical" evidence="2">
    <location>
        <begin position="21"/>
        <end position="45"/>
    </location>
</feature>
<name>A0A2P8DS70_9ACTN</name>
<sequence length="219" mass="22193">MATGTSDRRQRPSDAKKFERTFTRICVGLVIAGPVLGLGAGALGAAELYPSDYMVPVALGVMLGLIGLGLLIAACAGLYVLGGWRAAPFGVVFVAGVGALVYGVAMADYGWRDGGVALLAISSASFWVAPALSPRAPAKGKKKAKRQPKGRAGERDGGSTAARKSAGAGGVFATGALIAVAAYIVDVWWLLLFGAMAAGTAAGAAIAMWLEGRRRGPAD</sequence>
<accession>A0A2P8DS70</accession>
<feature type="region of interest" description="Disordered" evidence="1">
    <location>
        <begin position="137"/>
        <end position="165"/>
    </location>
</feature>
<dbReference type="OrthoDB" id="3696417at2"/>
<keyword evidence="2" id="KW-0472">Membrane</keyword>
<dbReference type="Proteomes" id="UP000240542">
    <property type="component" value="Unassembled WGS sequence"/>
</dbReference>
<protein>
    <submittedName>
        <fullName evidence="3">Uncharacterized protein</fullName>
    </submittedName>
</protein>
<organism evidence="3 4">
    <name type="scientific">Murinocardiopsis flavida</name>
    <dbReference type="NCBI Taxonomy" id="645275"/>
    <lineage>
        <taxon>Bacteria</taxon>
        <taxon>Bacillati</taxon>
        <taxon>Actinomycetota</taxon>
        <taxon>Actinomycetes</taxon>
        <taxon>Streptosporangiales</taxon>
        <taxon>Nocardiopsidaceae</taxon>
        <taxon>Murinocardiopsis</taxon>
    </lineage>
</organism>
<dbReference type="AlphaFoldDB" id="A0A2P8DS70"/>
<keyword evidence="4" id="KW-1185">Reference proteome</keyword>